<organism evidence="2 3">
    <name type="scientific">Desulfosporosinus lacus DSM 15449</name>
    <dbReference type="NCBI Taxonomy" id="1121420"/>
    <lineage>
        <taxon>Bacteria</taxon>
        <taxon>Bacillati</taxon>
        <taxon>Bacillota</taxon>
        <taxon>Clostridia</taxon>
        <taxon>Eubacteriales</taxon>
        <taxon>Desulfitobacteriaceae</taxon>
        <taxon>Desulfosporosinus</taxon>
    </lineage>
</organism>
<dbReference type="Proteomes" id="UP000183954">
    <property type="component" value="Unassembled WGS sequence"/>
</dbReference>
<keyword evidence="3" id="KW-1185">Reference proteome</keyword>
<dbReference type="OrthoDB" id="102473at2"/>
<evidence type="ECO:0000313" key="3">
    <source>
        <dbReference type="Proteomes" id="UP000183954"/>
    </source>
</evidence>
<dbReference type="InterPro" id="IPR045079">
    <property type="entry name" value="Oxoprolinase-like"/>
</dbReference>
<dbReference type="GO" id="GO:0006749">
    <property type="term" value="P:glutathione metabolic process"/>
    <property type="evidence" value="ECO:0007669"/>
    <property type="project" value="TreeGrafter"/>
</dbReference>
<proteinExistence type="predicted"/>
<dbReference type="GO" id="GO:0017168">
    <property type="term" value="F:5-oxoprolinase (ATP-hydrolyzing) activity"/>
    <property type="evidence" value="ECO:0007669"/>
    <property type="project" value="TreeGrafter"/>
</dbReference>
<reference evidence="3" key="1">
    <citation type="submission" date="2016-11" db="EMBL/GenBank/DDBJ databases">
        <authorList>
            <person name="Varghese N."/>
            <person name="Submissions S."/>
        </authorList>
    </citation>
    <scope>NUCLEOTIDE SEQUENCE [LARGE SCALE GENOMIC DNA]</scope>
    <source>
        <strain evidence="3">DSM 15449</strain>
    </source>
</reference>
<dbReference type="RefSeq" id="WP_073030899.1">
    <property type="nucleotide sequence ID" value="NZ_FQXJ01000013.1"/>
</dbReference>
<dbReference type="PANTHER" id="PTHR11365:SF23">
    <property type="entry name" value="HYPOTHETICAL 5-OXOPROLINASE (EUROFUNG)-RELATED"/>
    <property type="match status" value="1"/>
</dbReference>
<evidence type="ECO:0000313" key="2">
    <source>
        <dbReference type="EMBL" id="SHI25212.1"/>
    </source>
</evidence>
<dbReference type="AlphaFoldDB" id="A0A1M5ZM25"/>
<evidence type="ECO:0000259" key="1">
    <source>
        <dbReference type="Pfam" id="PF02538"/>
    </source>
</evidence>
<accession>A0A1M5ZM25</accession>
<sequence>MNAKLDEVIERAVIANRLDTITKEMGYALERSSRSPIFAEACDFACGICNGDGDLVSQINGIPILAAAGTFSIKEVIRKYSGQVEEGDVFIINDPYQGGNHLPDIGIITPLVVEGKVLFYCVSRAHHGDIGGSVAGSYNAKATEIFQEGLRIPPIKLVSKGQVFNEVMDLITQNVRNPHMLQNDLWAQIGANKIGVVRLRELLYNYSPTRIKGAVGYLLDHAERLTRQAIRGMPDGDYTGVEWVDDDGFQTNPIKIKVTVKIKGEEMMLDFEGTDPQVKGFVNSALVTSTTAAWIGALWALGPDIPRNSGAFRAIKVLLPKGSLVNPHEPAPVTLSTLTPASEIISAIFQALDSVAGERLPAGFGRYCGPSFYGIDPRNQEFYVGFAFCALGSGGGIAGRDGYPYMAPLSNYGGVRAPNIEANEIQYPHLTLCHEIEMDSAGAGMWRGGPGIRYSIQFNGEPTNIVMFGDGMKVPPFGTASGQPGSLNRVELATVDGEKISLASKESARLLPKGTVLTVVSSGGGGWGDPWRRATESVWQDFLNGVISASKAKQDYGVALSKEGVDWAATDELRLMGYRM</sequence>
<dbReference type="PANTHER" id="PTHR11365">
    <property type="entry name" value="5-OXOPROLINASE RELATED"/>
    <property type="match status" value="1"/>
</dbReference>
<dbReference type="GO" id="GO:0005829">
    <property type="term" value="C:cytosol"/>
    <property type="evidence" value="ECO:0007669"/>
    <property type="project" value="TreeGrafter"/>
</dbReference>
<dbReference type="Pfam" id="PF02538">
    <property type="entry name" value="Hydantoinase_B"/>
    <property type="match status" value="1"/>
</dbReference>
<feature type="domain" description="Hydantoinase B/oxoprolinase" evidence="1">
    <location>
        <begin position="9"/>
        <end position="530"/>
    </location>
</feature>
<dbReference type="STRING" id="1121420.SAMN02746098_03389"/>
<name>A0A1M5ZM25_9FIRM</name>
<gene>
    <name evidence="2" type="ORF">SAMN02746098_03389</name>
</gene>
<dbReference type="EMBL" id="FQXJ01000013">
    <property type="protein sequence ID" value="SHI25212.1"/>
    <property type="molecule type" value="Genomic_DNA"/>
</dbReference>
<protein>
    <submittedName>
        <fullName evidence="2">N-methylhydantoinase B</fullName>
    </submittedName>
</protein>
<dbReference type="InterPro" id="IPR003692">
    <property type="entry name" value="Hydantoinase_B"/>
</dbReference>